<dbReference type="Pfam" id="PF12804">
    <property type="entry name" value="NTP_transf_3"/>
    <property type="match status" value="1"/>
</dbReference>
<evidence type="ECO:0000256" key="5">
    <source>
        <dbReference type="ARBA" id="ARBA00022842"/>
    </source>
</evidence>
<dbReference type="GO" id="GO:0005737">
    <property type="term" value="C:cytoplasm"/>
    <property type="evidence" value="ECO:0007669"/>
    <property type="project" value="UniProtKB-SubCell"/>
</dbReference>
<dbReference type="EMBL" id="JACHID010000002">
    <property type="protein sequence ID" value="MBB5021186.1"/>
    <property type="molecule type" value="Genomic_DNA"/>
</dbReference>
<sequence>MIIDGVVLAGGQSSRMGRDKALLPWGEDTTLLDNAVAILEPMVRKLHLSGRHYGDYSPILDVDPEQGPLGAFYSIYRTLQADPSWDALAVLPCDMPLVQSGWFLEMAKILESQLHVDAVFTAREGRFFPLTAVYRRRGLEMMARSYTQGNRKVLRALQDINNEVILKNEEQLENVNRPQDYQRLLEMRELSSDA</sequence>
<feature type="domain" description="MobA-like NTP transferase" evidence="9">
    <location>
        <begin position="5"/>
        <end position="159"/>
    </location>
</feature>
<protein>
    <recommendedName>
        <fullName evidence="8">Probable molybdenum cofactor guanylyltransferase</fullName>
        <shortName evidence="8">MoCo guanylyltransferase</shortName>
        <ecNumber evidence="8">2.7.7.77</ecNumber>
    </recommendedName>
    <alternativeName>
        <fullName evidence="8">GTP:molybdopterin guanylyltransferase</fullName>
    </alternativeName>
    <alternativeName>
        <fullName evidence="8">Mo-MPT guanylyltransferase</fullName>
    </alternativeName>
    <alternativeName>
        <fullName evidence="8">Molybdopterin guanylyltransferase</fullName>
    </alternativeName>
    <alternativeName>
        <fullName evidence="8">Molybdopterin-guanine dinucleotide synthase</fullName>
        <shortName evidence="8">MGD synthase</shortName>
    </alternativeName>
</protein>
<comment type="subcellular location">
    <subcellularLocation>
        <location evidence="8">Cytoplasm</location>
    </subcellularLocation>
</comment>
<dbReference type="GO" id="GO:0061603">
    <property type="term" value="F:molybdenum cofactor guanylyltransferase activity"/>
    <property type="evidence" value="ECO:0007669"/>
    <property type="project" value="UniProtKB-EC"/>
</dbReference>
<keyword evidence="10" id="KW-0548">Nucleotidyltransferase</keyword>
<evidence type="ECO:0000313" key="10">
    <source>
        <dbReference type="EMBL" id="MBB5021186.1"/>
    </source>
</evidence>
<evidence type="ECO:0000256" key="1">
    <source>
        <dbReference type="ARBA" id="ARBA00022490"/>
    </source>
</evidence>
<reference evidence="10 11" key="1">
    <citation type="submission" date="2020-08" db="EMBL/GenBank/DDBJ databases">
        <title>Genomic Encyclopedia of Type Strains, Phase IV (KMG-IV): sequencing the most valuable type-strain genomes for metagenomic binning, comparative biology and taxonomic classification.</title>
        <authorList>
            <person name="Goeker M."/>
        </authorList>
    </citation>
    <scope>NUCLEOTIDE SEQUENCE [LARGE SCALE GENOMIC DNA]</scope>
    <source>
        <strain evidence="10 11">DSM 22071</strain>
    </source>
</reference>
<keyword evidence="3 8" id="KW-0479">Metal-binding</keyword>
<dbReference type="Gene3D" id="3.90.550.10">
    <property type="entry name" value="Spore Coat Polysaccharide Biosynthesis Protein SpsA, Chain A"/>
    <property type="match status" value="1"/>
</dbReference>
<gene>
    <name evidence="8" type="primary">mobA</name>
    <name evidence="10" type="ORF">HNR37_000492</name>
</gene>
<dbReference type="GO" id="GO:0046872">
    <property type="term" value="F:metal ion binding"/>
    <property type="evidence" value="ECO:0007669"/>
    <property type="project" value="UniProtKB-KW"/>
</dbReference>
<dbReference type="CDD" id="cd02503">
    <property type="entry name" value="MobA"/>
    <property type="match status" value="1"/>
</dbReference>
<dbReference type="EC" id="2.7.7.77" evidence="8"/>
<keyword evidence="5 8" id="KW-0460">Magnesium</keyword>
<feature type="binding site" evidence="8">
    <location>
        <position position="20"/>
    </location>
    <ligand>
        <name>GTP</name>
        <dbReference type="ChEBI" id="CHEBI:37565"/>
    </ligand>
</feature>
<organism evidence="10 11">
    <name type="scientific">Desulfurispira natronophila</name>
    <dbReference type="NCBI Taxonomy" id="682562"/>
    <lineage>
        <taxon>Bacteria</taxon>
        <taxon>Pseudomonadati</taxon>
        <taxon>Chrysiogenota</taxon>
        <taxon>Chrysiogenia</taxon>
        <taxon>Chrysiogenales</taxon>
        <taxon>Chrysiogenaceae</taxon>
        <taxon>Desulfurispira</taxon>
    </lineage>
</organism>
<evidence type="ECO:0000256" key="8">
    <source>
        <dbReference type="HAMAP-Rule" id="MF_00316"/>
    </source>
</evidence>
<dbReference type="InterPro" id="IPR025877">
    <property type="entry name" value="MobA-like_NTP_Trfase"/>
</dbReference>
<dbReference type="InterPro" id="IPR013482">
    <property type="entry name" value="Molybde_CF_guanTrfase"/>
</dbReference>
<comment type="domain">
    <text evidence="8">The N-terminal domain determines nucleotide recognition and specific binding, while the C-terminal domain determines the specific binding to the target protein.</text>
</comment>
<dbReference type="GO" id="GO:0005525">
    <property type="term" value="F:GTP binding"/>
    <property type="evidence" value="ECO:0007669"/>
    <property type="project" value="UniProtKB-UniRule"/>
</dbReference>
<comment type="function">
    <text evidence="8">Transfers a GMP moiety from GTP to Mo-molybdopterin (Mo-MPT) cofactor (Moco or molybdenum cofactor) to form Mo-molybdopterin guanine dinucleotide (Mo-MGD) cofactor.</text>
</comment>
<keyword evidence="2 8" id="KW-0808">Transferase</keyword>
<dbReference type="PANTHER" id="PTHR19136">
    <property type="entry name" value="MOLYBDENUM COFACTOR GUANYLYLTRANSFERASE"/>
    <property type="match status" value="1"/>
</dbReference>
<evidence type="ECO:0000256" key="4">
    <source>
        <dbReference type="ARBA" id="ARBA00022741"/>
    </source>
</evidence>
<evidence type="ECO:0000256" key="3">
    <source>
        <dbReference type="ARBA" id="ARBA00022723"/>
    </source>
</evidence>
<keyword evidence="7 8" id="KW-0501">Molybdenum cofactor biosynthesis</keyword>
<dbReference type="Proteomes" id="UP000528322">
    <property type="component" value="Unassembled WGS sequence"/>
</dbReference>
<comment type="caution">
    <text evidence="10">The sequence shown here is derived from an EMBL/GenBank/DDBJ whole genome shotgun (WGS) entry which is preliminary data.</text>
</comment>
<evidence type="ECO:0000256" key="2">
    <source>
        <dbReference type="ARBA" id="ARBA00022679"/>
    </source>
</evidence>
<evidence type="ECO:0000256" key="7">
    <source>
        <dbReference type="ARBA" id="ARBA00023150"/>
    </source>
</evidence>
<comment type="catalytic activity">
    <reaction evidence="8">
        <text>Mo-molybdopterin + GTP + H(+) = Mo-molybdopterin guanine dinucleotide + diphosphate</text>
        <dbReference type="Rhea" id="RHEA:34243"/>
        <dbReference type="ChEBI" id="CHEBI:15378"/>
        <dbReference type="ChEBI" id="CHEBI:33019"/>
        <dbReference type="ChEBI" id="CHEBI:37565"/>
        <dbReference type="ChEBI" id="CHEBI:71302"/>
        <dbReference type="ChEBI" id="CHEBI:71310"/>
        <dbReference type="EC" id="2.7.7.77"/>
    </reaction>
</comment>
<feature type="binding site" evidence="8">
    <location>
        <position position="63"/>
    </location>
    <ligand>
        <name>GTP</name>
        <dbReference type="ChEBI" id="CHEBI:37565"/>
    </ligand>
</feature>
<feature type="binding site" evidence="8">
    <location>
        <position position="94"/>
    </location>
    <ligand>
        <name>GTP</name>
        <dbReference type="ChEBI" id="CHEBI:37565"/>
    </ligand>
</feature>
<evidence type="ECO:0000256" key="6">
    <source>
        <dbReference type="ARBA" id="ARBA00023134"/>
    </source>
</evidence>
<feature type="binding site" evidence="8">
    <location>
        <begin position="8"/>
        <end position="10"/>
    </location>
    <ligand>
        <name>GTP</name>
        <dbReference type="ChEBI" id="CHEBI:37565"/>
    </ligand>
</feature>
<evidence type="ECO:0000259" key="9">
    <source>
        <dbReference type="Pfam" id="PF12804"/>
    </source>
</evidence>
<evidence type="ECO:0000313" key="11">
    <source>
        <dbReference type="Proteomes" id="UP000528322"/>
    </source>
</evidence>
<dbReference type="SUPFAM" id="SSF53448">
    <property type="entry name" value="Nucleotide-diphospho-sugar transferases"/>
    <property type="match status" value="1"/>
</dbReference>
<proteinExistence type="inferred from homology"/>
<dbReference type="HAMAP" id="MF_00316">
    <property type="entry name" value="MobA"/>
    <property type="match status" value="1"/>
</dbReference>
<comment type="caution">
    <text evidence="8">Lacks conserved residue(s) required for the propagation of feature annotation.</text>
</comment>
<dbReference type="RefSeq" id="WP_183729419.1">
    <property type="nucleotide sequence ID" value="NZ_JACHID010000002.1"/>
</dbReference>
<comment type="similarity">
    <text evidence="8">Belongs to the MobA family.</text>
</comment>
<feature type="binding site" evidence="8">
    <location>
        <position position="94"/>
    </location>
    <ligand>
        <name>Mg(2+)</name>
        <dbReference type="ChEBI" id="CHEBI:18420"/>
    </ligand>
</feature>
<name>A0A7W7Y324_9BACT</name>
<accession>A0A7W7Y324</accession>
<comment type="cofactor">
    <cofactor evidence="8">
        <name>Mg(2+)</name>
        <dbReference type="ChEBI" id="CHEBI:18420"/>
    </cofactor>
</comment>
<dbReference type="GO" id="GO:0006777">
    <property type="term" value="P:Mo-molybdopterin cofactor biosynthetic process"/>
    <property type="evidence" value="ECO:0007669"/>
    <property type="project" value="UniProtKB-KW"/>
</dbReference>
<dbReference type="AlphaFoldDB" id="A0A7W7Y324"/>
<dbReference type="InterPro" id="IPR029044">
    <property type="entry name" value="Nucleotide-diphossugar_trans"/>
</dbReference>
<keyword evidence="1 8" id="KW-0963">Cytoplasm</keyword>
<keyword evidence="4 8" id="KW-0547">Nucleotide-binding</keyword>
<dbReference type="PANTHER" id="PTHR19136:SF81">
    <property type="entry name" value="MOLYBDENUM COFACTOR GUANYLYLTRANSFERASE"/>
    <property type="match status" value="1"/>
</dbReference>
<keyword evidence="11" id="KW-1185">Reference proteome</keyword>
<keyword evidence="6 8" id="KW-0342">GTP-binding</keyword>